<dbReference type="Proteomes" id="UP000314294">
    <property type="component" value="Unassembled WGS sequence"/>
</dbReference>
<evidence type="ECO:0000313" key="2">
    <source>
        <dbReference type="Proteomes" id="UP000314294"/>
    </source>
</evidence>
<dbReference type="EMBL" id="SRLO01000070">
    <property type="protein sequence ID" value="TNN78835.1"/>
    <property type="molecule type" value="Genomic_DNA"/>
</dbReference>
<accession>A0A4Z2ILV5</accession>
<name>A0A4Z2ILV5_9TELE</name>
<gene>
    <name evidence="1" type="ORF">EYF80_011005</name>
</gene>
<dbReference type="AlphaFoldDB" id="A0A4Z2ILV5"/>
<sequence>MVNEPVPSHTVMRVVFGGVSSSATSRTHVELVRYVSVYARETCRAPHVASRQRELTLAGLRWLHTPRVSATMEETAH</sequence>
<comment type="caution">
    <text evidence="1">The sequence shown here is derived from an EMBL/GenBank/DDBJ whole genome shotgun (WGS) entry which is preliminary data.</text>
</comment>
<keyword evidence="2" id="KW-1185">Reference proteome</keyword>
<proteinExistence type="predicted"/>
<protein>
    <submittedName>
        <fullName evidence="1">Uncharacterized protein</fullName>
    </submittedName>
</protein>
<organism evidence="1 2">
    <name type="scientific">Liparis tanakae</name>
    <name type="common">Tanaka's snailfish</name>
    <dbReference type="NCBI Taxonomy" id="230148"/>
    <lineage>
        <taxon>Eukaryota</taxon>
        <taxon>Metazoa</taxon>
        <taxon>Chordata</taxon>
        <taxon>Craniata</taxon>
        <taxon>Vertebrata</taxon>
        <taxon>Euteleostomi</taxon>
        <taxon>Actinopterygii</taxon>
        <taxon>Neopterygii</taxon>
        <taxon>Teleostei</taxon>
        <taxon>Neoteleostei</taxon>
        <taxon>Acanthomorphata</taxon>
        <taxon>Eupercaria</taxon>
        <taxon>Perciformes</taxon>
        <taxon>Cottioidei</taxon>
        <taxon>Cottales</taxon>
        <taxon>Liparidae</taxon>
        <taxon>Liparis</taxon>
    </lineage>
</organism>
<reference evidence="1 2" key="1">
    <citation type="submission" date="2019-03" db="EMBL/GenBank/DDBJ databases">
        <title>First draft genome of Liparis tanakae, snailfish: a comprehensive survey of snailfish specific genes.</title>
        <authorList>
            <person name="Kim W."/>
            <person name="Song I."/>
            <person name="Jeong J.-H."/>
            <person name="Kim D."/>
            <person name="Kim S."/>
            <person name="Ryu S."/>
            <person name="Song J.Y."/>
            <person name="Lee S.K."/>
        </authorList>
    </citation>
    <scope>NUCLEOTIDE SEQUENCE [LARGE SCALE GENOMIC DNA]</scope>
    <source>
        <tissue evidence="1">Muscle</tissue>
    </source>
</reference>
<evidence type="ECO:0000313" key="1">
    <source>
        <dbReference type="EMBL" id="TNN78835.1"/>
    </source>
</evidence>